<dbReference type="InterPro" id="IPR012495">
    <property type="entry name" value="TadE-like_dom"/>
</dbReference>
<evidence type="ECO:0000259" key="1">
    <source>
        <dbReference type="Pfam" id="PF07811"/>
    </source>
</evidence>
<dbReference type="NCBIfam" id="NF041390">
    <property type="entry name" value="TadE_Rv3655c"/>
    <property type="match status" value="1"/>
</dbReference>
<dbReference type="AlphaFoldDB" id="A0A6J4MW03"/>
<accession>A0A6J4MW03</accession>
<feature type="domain" description="TadE-like" evidence="1">
    <location>
        <begin position="2"/>
        <end position="41"/>
    </location>
</feature>
<protein>
    <recommendedName>
        <fullName evidence="1">TadE-like domain-containing protein</fullName>
    </recommendedName>
</protein>
<name>A0A6J4MW03_9ACTN</name>
<dbReference type="InterPro" id="IPR049790">
    <property type="entry name" value="Rv3655c/TadE"/>
</dbReference>
<organism evidence="2">
    <name type="scientific">uncultured Nocardioidaceae bacterium</name>
    <dbReference type="NCBI Taxonomy" id="253824"/>
    <lineage>
        <taxon>Bacteria</taxon>
        <taxon>Bacillati</taxon>
        <taxon>Actinomycetota</taxon>
        <taxon>Actinomycetes</taxon>
        <taxon>Propionibacteriales</taxon>
        <taxon>Nocardioidaceae</taxon>
        <taxon>environmental samples</taxon>
    </lineage>
</organism>
<dbReference type="Pfam" id="PF07811">
    <property type="entry name" value="TadE"/>
    <property type="match status" value="1"/>
</dbReference>
<gene>
    <name evidence="2" type="ORF">AVDCRST_MAG34-2868</name>
</gene>
<reference evidence="2" key="1">
    <citation type="submission" date="2020-02" db="EMBL/GenBank/DDBJ databases">
        <authorList>
            <person name="Meier V. D."/>
        </authorList>
    </citation>
    <scope>NUCLEOTIDE SEQUENCE</scope>
    <source>
        <strain evidence="2">AVDCRST_MAG34</strain>
    </source>
</reference>
<dbReference type="EMBL" id="CADCUI010000080">
    <property type="protein sequence ID" value="CAA9366007.1"/>
    <property type="molecule type" value="Genomic_DNA"/>
</dbReference>
<proteinExistence type="predicted"/>
<sequence>MTAEAAAVLPVLVAFALGLVWLLGVAVAQVRVVDGAREAARVAARGDGDVLASAQARRVAGDGADVDIARGDQRVVVTVSVDVDGPGGLFGALPGVQVRSRAEAVVEPR</sequence>
<evidence type="ECO:0000313" key="2">
    <source>
        <dbReference type="EMBL" id="CAA9366007.1"/>
    </source>
</evidence>